<evidence type="ECO:0000313" key="2">
    <source>
        <dbReference type="Proteomes" id="UP000007978"/>
    </source>
</evidence>
<name>K3UML4_FUSPC</name>
<dbReference type="AlphaFoldDB" id="K3UML4"/>
<dbReference type="HOGENOM" id="CLU_3421370_0_0_1"/>
<dbReference type="EMBL" id="AFNW01000160">
    <property type="protein sequence ID" value="EKJ73401.1"/>
    <property type="molecule type" value="Genomic_DNA"/>
</dbReference>
<evidence type="ECO:0000313" key="1">
    <source>
        <dbReference type="EMBL" id="EKJ73401.1"/>
    </source>
</evidence>
<comment type="caution">
    <text evidence="1">The sequence shown here is derived from an EMBL/GenBank/DDBJ whole genome shotgun (WGS) entry which is preliminary data.</text>
</comment>
<dbReference type="Proteomes" id="UP000007978">
    <property type="component" value="Chromosome 1"/>
</dbReference>
<gene>
    <name evidence="1" type="ORF">FPSE_06394</name>
</gene>
<proteinExistence type="predicted"/>
<dbReference type="RefSeq" id="XP_061844441.1">
    <property type="nucleotide sequence ID" value="XM_061988446.1"/>
</dbReference>
<dbReference type="GeneID" id="20365012"/>
<keyword evidence="2" id="KW-1185">Reference proteome</keyword>
<organism evidence="1 2">
    <name type="scientific">Fusarium pseudograminearum (strain CS3096)</name>
    <name type="common">Wheat and barley crown-rot fungus</name>
    <dbReference type="NCBI Taxonomy" id="1028729"/>
    <lineage>
        <taxon>Eukaryota</taxon>
        <taxon>Fungi</taxon>
        <taxon>Dikarya</taxon>
        <taxon>Ascomycota</taxon>
        <taxon>Pezizomycotina</taxon>
        <taxon>Sordariomycetes</taxon>
        <taxon>Hypocreomycetidae</taxon>
        <taxon>Hypocreales</taxon>
        <taxon>Nectriaceae</taxon>
        <taxon>Fusarium</taxon>
    </lineage>
</organism>
<reference evidence="1 2" key="1">
    <citation type="journal article" date="2012" name="PLoS Pathog.">
        <title>Comparative pathogenomics reveals horizontally acquired novel virulence genes in fungi infecting cereal hosts.</title>
        <authorList>
            <person name="Gardiner D.M."/>
            <person name="McDonald M.C."/>
            <person name="Covarelli L."/>
            <person name="Solomon P.S."/>
            <person name="Rusu A.G."/>
            <person name="Marshall M."/>
            <person name="Kazan K."/>
            <person name="Chakraborty S."/>
            <person name="McDonald B.A."/>
            <person name="Manners J.M."/>
        </authorList>
    </citation>
    <scope>NUCLEOTIDE SEQUENCE [LARGE SCALE GENOMIC DNA]</scope>
    <source>
        <strain evidence="1 2">CS3096</strain>
    </source>
</reference>
<accession>K3UML4</accession>
<sequence>MFCFEHSVFITSPINYFYKLIIFK</sequence>
<protein>
    <submittedName>
        <fullName evidence="1">Uncharacterized protein</fullName>
    </submittedName>
</protein>